<evidence type="ECO:0008006" key="3">
    <source>
        <dbReference type="Google" id="ProtNLM"/>
    </source>
</evidence>
<dbReference type="AlphaFoldDB" id="A0A3M9X3X1"/>
<name>A0A3M9X3X1_9HYPH</name>
<dbReference type="RefSeq" id="WP_123169389.1">
    <property type="nucleotide sequence ID" value="NZ_QKOD01000009.1"/>
</dbReference>
<evidence type="ECO:0000313" key="1">
    <source>
        <dbReference type="EMBL" id="RNJ42697.1"/>
    </source>
</evidence>
<dbReference type="EMBL" id="QKOD01000009">
    <property type="protein sequence ID" value="RNJ42697.1"/>
    <property type="molecule type" value="Genomic_DNA"/>
</dbReference>
<accession>A0A3M9X3X1</accession>
<sequence>MGLQGQKAYQPRKRRKRSLLEQRALIPVLLCGVASASYLIPQAEQHPLPVVHRLGGSRARDGCNIKGNISVVTGERIYHMPGQRYYNETVVNPAKGERWFCSQWGAWWAGWRKSKM</sequence>
<proteinExistence type="predicted"/>
<organism evidence="1 2">
    <name type="scientific">Mesorhizobium japonicum</name>
    <dbReference type="NCBI Taxonomy" id="2066070"/>
    <lineage>
        <taxon>Bacteria</taxon>
        <taxon>Pseudomonadati</taxon>
        <taxon>Pseudomonadota</taxon>
        <taxon>Alphaproteobacteria</taxon>
        <taxon>Hyphomicrobiales</taxon>
        <taxon>Phyllobacteriaceae</taxon>
        <taxon>Mesorhizobium</taxon>
    </lineage>
</organism>
<protein>
    <recommendedName>
        <fullName evidence="3">Succinoglycan biosynthesis protein exoi</fullName>
    </recommendedName>
</protein>
<reference evidence="1 2" key="1">
    <citation type="journal article" date="2018" name="Mol. Plant Microbe Interact.">
        <title>Taxonomically Different Co-Microsymbionts of a Relict Legume, Oxytropis popoviana, Have Complementary Sets of Symbiotic Genes and Together Increase the Efficiency of Plant Nodulation.</title>
        <authorList>
            <person name="Safronova V."/>
            <person name="Belimov A."/>
            <person name="Sazanova A."/>
            <person name="Chirak E."/>
            <person name="Verkhozina A."/>
            <person name="Kuznetsova I."/>
            <person name="Andronov E."/>
            <person name="Puhalsky J."/>
            <person name="Tikhonovich I."/>
        </authorList>
    </citation>
    <scope>NUCLEOTIDE SEQUENCE [LARGE SCALE GENOMIC DNA]</scope>
    <source>
        <strain evidence="1 2">Opo-235</strain>
    </source>
</reference>
<dbReference type="Proteomes" id="UP000275436">
    <property type="component" value="Unassembled WGS sequence"/>
</dbReference>
<gene>
    <name evidence="1" type="ORF">DNR46_26570</name>
</gene>
<evidence type="ECO:0000313" key="2">
    <source>
        <dbReference type="Proteomes" id="UP000275436"/>
    </source>
</evidence>
<comment type="caution">
    <text evidence="1">The sequence shown here is derived from an EMBL/GenBank/DDBJ whole genome shotgun (WGS) entry which is preliminary data.</text>
</comment>